<keyword evidence="4" id="KW-1185">Reference proteome</keyword>
<feature type="region of interest" description="Disordered" evidence="1">
    <location>
        <begin position="1"/>
        <end position="27"/>
    </location>
</feature>
<evidence type="ECO:0000313" key="3">
    <source>
        <dbReference type="EMBL" id="CAA7030258.1"/>
    </source>
</evidence>
<name>A0A6D2IPB5_9BRAS</name>
<feature type="compositionally biased region" description="Basic residues" evidence="1">
    <location>
        <begin position="1"/>
        <end position="15"/>
    </location>
</feature>
<proteinExistence type="predicted"/>
<organism evidence="3 4">
    <name type="scientific">Microthlaspi erraticum</name>
    <dbReference type="NCBI Taxonomy" id="1685480"/>
    <lineage>
        <taxon>Eukaryota</taxon>
        <taxon>Viridiplantae</taxon>
        <taxon>Streptophyta</taxon>
        <taxon>Embryophyta</taxon>
        <taxon>Tracheophyta</taxon>
        <taxon>Spermatophyta</taxon>
        <taxon>Magnoliopsida</taxon>
        <taxon>eudicotyledons</taxon>
        <taxon>Gunneridae</taxon>
        <taxon>Pentapetalae</taxon>
        <taxon>rosids</taxon>
        <taxon>malvids</taxon>
        <taxon>Brassicales</taxon>
        <taxon>Brassicaceae</taxon>
        <taxon>Coluteocarpeae</taxon>
        <taxon>Microthlaspi</taxon>
    </lineage>
</organism>
<dbReference type="AlphaFoldDB" id="A0A6D2IPB5"/>
<accession>A0A6D2IPB5</accession>
<evidence type="ECO:0000313" key="2">
    <source>
        <dbReference type="EMBL" id="CAA7029868.1"/>
    </source>
</evidence>
<dbReference type="EMBL" id="CACVBM020001092">
    <property type="protein sequence ID" value="CAA7030258.1"/>
    <property type="molecule type" value="Genomic_DNA"/>
</dbReference>
<evidence type="ECO:0000256" key="1">
    <source>
        <dbReference type="SAM" id="MobiDB-lite"/>
    </source>
</evidence>
<dbReference type="EMBL" id="CACVBM020001086">
    <property type="protein sequence ID" value="CAA7029868.1"/>
    <property type="molecule type" value="Genomic_DNA"/>
</dbReference>
<protein>
    <submittedName>
        <fullName evidence="3">Uncharacterized protein</fullName>
    </submittedName>
</protein>
<dbReference type="Proteomes" id="UP000467841">
    <property type="component" value="Unassembled WGS sequence"/>
</dbReference>
<reference evidence="3 4" key="1">
    <citation type="submission" date="2020-01" db="EMBL/GenBank/DDBJ databases">
        <authorList>
            <person name="Mishra B."/>
        </authorList>
    </citation>
    <scope>NUCLEOTIDE SEQUENCE [LARGE SCALE GENOMIC DNA]</scope>
</reference>
<evidence type="ECO:0000313" key="4">
    <source>
        <dbReference type="Proteomes" id="UP000467841"/>
    </source>
</evidence>
<sequence length="94" mass="10751">MFRTIKSFKNKKQRTRHDQTSPFSSTSTFLKENSCFLCSASSKVNNGIDWKDLRRGLKITTTLLLRLLLEELDISLEESLVAVMLTPSHQSGFK</sequence>
<gene>
    <name evidence="2" type="ORF">MERR_LOCUS17103</name>
    <name evidence="3" type="ORF">MERR_LOCUS17493</name>
</gene>